<comment type="caution">
    <text evidence="4">The sequence shown here is derived from an EMBL/GenBank/DDBJ whole genome shotgun (WGS) entry which is preliminary data.</text>
</comment>
<dbReference type="Pfam" id="PF08574">
    <property type="entry name" value="Iwr1"/>
    <property type="match status" value="1"/>
</dbReference>
<evidence type="ECO:0000313" key="5">
    <source>
        <dbReference type="Proteomes" id="UP000029964"/>
    </source>
</evidence>
<reference evidence="5" key="1">
    <citation type="journal article" date="2014" name="Genome Announc.">
        <title>Genome sequence and annotation of Acremonium chrysogenum, producer of the beta-lactam antibiotic cephalosporin C.</title>
        <authorList>
            <person name="Terfehr D."/>
            <person name="Dahlmann T.A."/>
            <person name="Specht T."/>
            <person name="Zadra I."/>
            <person name="Kuernsteiner H."/>
            <person name="Kueck U."/>
        </authorList>
    </citation>
    <scope>NUCLEOTIDE SEQUENCE [LARGE SCALE GENOMIC DNA]</scope>
    <source>
        <strain evidence="5">ATCC 11550 / CBS 779.69 / DSM 880 / IAM 14645 / JCM 23072 / IMI 49137</strain>
    </source>
</reference>
<feature type="compositionally biased region" description="Basic and acidic residues" evidence="2">
    <location>
        <begin position="206"/>
        <end position="216"/>
    </location>
</feature>
<dbReference type="Proteomes" id="UP000029964">
    <property type="component" value="Unassembled WGS sequence"/>
</dbReference>
<dbReference type="InterPro" id="IPR013883">
    <property type="entry name" value="TF_Iwr1_dom"/>
</dbReference>
<protein>
    <recommendedName>
        <fullName evidence="3">Transcription factor Iwr1 domain-containing protein</fullName>
    </recommendedName>
</protein>
<accession>A0A086TFA5</accession>
<feature type="region of interest" description="Disordered" evidence="2">
    <location>
        <begin position="233"/>
        <end position="292"/>
    </location>
</feature>
<dbReference type="InterPro" id="IPR040150">
    <property type="entry name" value="Iwr1"/>
</dbReference>
<dbReference type="EMBL" id="JPKY01000005">
    <property type="protein sequence ID" value="KFH48037.1"/>
    <property type="molecule type" value="Genomic_DNA"/>
</dbReference>
<feature type="compositionally biased region" description="Acidic residues" evidence="2">
    <location>
        <begin position="386"/>
        <end position="395"/>
    </location>
</feature>
<dbReference type="GO" id="GO:0006606">
    <property type="term" value="P:protein import into nucleus"/>
    <property type="evidence" value="ECO:0007669"/>
    <property type="project" value="InterPro"/>
</dbReference>
<dbReference type="OrthoDB" id="6255506at2759"/>
<feature type="compositionally biased region" description="Basic and acidic residues" evidence="2">
    <location>
        <begin position="368"/>
        <end position="383"/>
    </location>
</feature>
<feature type="region of interest" description="Disordered" evidence="2">
    <location>
        <begin position="31"/>
        <end position="217"/>
    </location>
</feature>
<dbReference type="STRING" id="857340.A0A086TFA5"/>
<comment type="similarity">
    <text evidence="1">Belongs to the IWR1/SLC7A6OS family.</text>
</comment>
<dbReference type="GO" id="GO:0005737">
    <property type="term" value="C:cytoplasm"/>
    <property type="evidence" value="ECO:0007669"/>
    <property type="project" value="TreeGrafter"/>
</dbReference>
<evidence type="ECO:0000256" key="1">
    <source>
        <dbReference type="ARBA" id="ARBA00010218"/>
    </source>
</evidence>
<feature type="compositionally biased region" description="Basic and acidic residues" evidence="2">
    <location>
        <begin position="235"/>
        <end position="246"/>
    </location>
</feature>
<evidence type="ECO:0000256" key="2">
    <source>
        <dbReference type="SAM" id="MobiDB-lite"/>
    </source>
</evidence>
<evidence type="ECO:0000313" key="4">
    <source>
        <dbReference type="EMBL" id="KFH48037.1"/>
    </source>
</evidence>
<name>A0A086TFA5_HAPC1</name>
<gene>
    <name evidence="4" type="ORF">ACRE_010970</name>
</gene>
<keyword evidence="5" id="KW-1185">Reference proteome</keyword>
<proteinExistence type="inferred from homology"/>
<feature type="domain" description="Transcription factor Iwr1" evidence="3">
    <location>
        <begin position="289"/>
        <end position="346"/>
    </location>
</feature>
<dbReference type="PANTHER" id="PTHR28063">
    <property type="entry name" value="RNA POLYMERASE II NUCLEAR LOCALIZATION PROTEIN IWR1"/>
    <property type="match status" value="1"/>
</dbReference>
<feature type="compositionally biased region" description="Acidic residues" evidence="2">
    <location>
        <begin position="280"/>
        <end position="292"/>
    </location>
</feature>
<dbReference type="PANTHER" id="PTHR28063:SF1">
    <property type="entry name" value="RNA POLYMERASE II NUCLEAR LOCALIZATION PROTEIN IWR1"/>
    <property type="match status" value="1"/>
</dbReference>
<sequence>MSVPPQTIRVKRKRVEEAPVTFLQFDQGAKRVRSGSNWVYRRRDGTLETQPPNATRRDAQPIIHVSKPDHEAAQPPGRSGAKPAPSPRKTLSPRPSLQKLGGSERPEPRRFHLSRTMMAAAQGNQSPAGGVSKKAKPGAALFVERSRNRVTSKVLQNALAVGQLPSDVGGKSEPARKLKKPSTTRAKSPNPNPPAARAPLPASSARPHEEDMDKIAADMNQWVLNEIGANLQQMETDRKAQQDRLKYRPKAPAKRYQERHPDQAQNTPVDQGKDTPMTDDVSEDDGNDSDWVIDEYVRIPAASMAVDVSPGDVGVLVLDGEGDDTLFFGPENDEEDNYLEDDEDENGITFSHHKPRNQPPFLLLPHRSKADQENRPTAEDHYTADYPEDEVDSDDEYGRHAYYFRNRNASDEEEFDNDLYSDSSDEMIMEGDDDDVAMARIKAYVRRRDAAYR</sequence>
<evidence type="ECO:0000259" key="3">
    <source>
        <dbReference type="Pfam" id="PF08574"/>
    </source>
</evidence>
<organism evidence="4 5">
    <name type="scientific">Hapsidospora chrysogenum (strain ATCC 11550 / CBS 779.69 / DSM 880 / IAM 14645 / JCM 23072 / IMI 49137)</name>
    <name type="common">Acremonium chrysogenum</name>
    <dbReference type="NCBI Taxonomy" id="857340"/>
    <lineage>
        <taxon>Eukaryota</taxon>
        <taxon>Fungi</taxon>
        <taxon>Dikarya</taxon>
        <taxon>Ascomycota</taxon>
        <taxon>Pezizomycotina</taxon>
        <taxon>Sordariomycetes</taxon>
        <taxon>Hypocreomycetidae</taxon>
        <taxon>Hypocreales</taxon>
        <taxon>Bionectriaceae</taxon>
        <taxon>Hapsidospora</taxon>
    </lineage>
</organism>
<dbReference type="HOGENOM" id="CLU_039754_0_0_1"/>
<dbReference type="AlphaFoldDB" id="A0A086TFA5"/>
<feature type="region of interest" description="Disordered" evidence="2">
    <location>
        <begin position="345"/>
        <end position="396"/>
    </location>
</feature>